<evidence type="ECO:0000256" key="6">
    <source>
        <dbReference type="ARBA" id="ARBA00023064"/>
    </source>
</evidence>
<keyword evidence="8 9" id="KW-0119">Carbohydrate metabolism</keyword>
<dbReference type="PANTHER" id="PTHR43661:SF1">
    <property type="entry name" value="PHOSPHOGLUCONATE DEHYDRATASE"/>
    <property type="match status" value="1"/>
</dbReference>
<dbReference type="SUPFAM" id="SSF143975">
    <property type="entry name" value="IlvD/EDD N-terminal domain-like"/>
    <property type="match status" value="1"/>
</dbReference>
<evidence type="ECO:0000256" key="9">
    <source>
        <dbReference type="HAMAP-Rule" id="MF_02094"/>
    </source>
</evidence>
<dbReference type="Pfam" id="PF00920">
    <property type="entry name" value="ILVD_EDD_N"/>
    <property type="match status" value="1"/>
</dbReference>
<evidence type="ECO:0000313" key="14">
    <source>
        <dbReference type="Proteomes" id="UP000290958"/>
    </source>
</evidence>
<dbReference type="NCBIfam" id="TIGR01196">
    <property type="entry name" value="edd"/>
    <property type="match status" value="1"/>
</dbReference>
<dbReference type="AlphaFoldDB" id="A0A4Q1KEP6"/>
<dbReference type="Proteomes" id="UP000290958">
    <property type="component" value="Unassembled WGS sequence"/>
</dbReference>
<keyword evidence="6 9" id="KW-0311">Gluconate utilization</keyword>
<protein>
    <recommendedName>
        <fullName evidence="9 10">Phosphogluconate dehydratase</fullName>
        <ecNumber evidence="9 10">4.2.1.12</ecNumber>
    </recommendedName>
</protein>
<evidence type="ECO:0000256" key="10">
    <source>
        <dbReference type="NCBIfam" id="TIGR01196"/>
    </source>
</evidence>
<name>A0A4Q1KEP6_9SPHN</name>
<dbReference type="InterPro" id="IPR020558">
    <property type="entry name" value="DiOHA_6PGluconate_deHydtase_CS"/>
</dbReference>
<dbReference type="Gene3D" id="3.50.30.80">
    <property type="entry name" value="IlvD/EDD C-terminal domain-like"/>
    <property type="match status" value="1"/>
</dbReference>
<dbReference type="GO" id="GO:0046872">
    <property type="term" value="F:metal ion binding"/>
    <property type="evidence" value="ECO:0007669"/>
    <property type="project" value="UniProtKB-KW"/>
</dbReference>
<dbReference type="InterPro" id="IPR000581">
    <property type="entry name" value="ILV_EDD_N"/>
</dbReference>
<feature type="binding site" evidence="9">
    <location>
        <position position="156"/>
    </location>
    <ligand>
        <name>[4Fe-4S] cluster</name>
        <dbReference type="ChEBI" id="CHEBI:49883"/>
    </ligand>
</feature>
<dbReference type="Pfam" id="PF24877">
    <property type="entry name" value="ILV_EDD_C"/>
    <property type="match status" value="1"/>
</dbReference>
<dbReference type="InterPro" id="IPR042096">
    <property type="entry name" value="Dihydro-acid_dehy_C"/>
</dbReference>
<feature type="domain" description="Dihydroxy-acid/6-phosphogluconate dehydratase N-terminal" evidence="11">
    <location>
        <begin position="69"/>
        <end position="381"/>
    </location>
</feature>
<dbReference type="PROSITE" id="PS00887">
    <property type="entry name" value="ILVD_EDD_2"/>
    <property type="match status" value="1"/>
</dbReference>
<dbReference type="OrthoDB" id="9807077at2"/>
<dbReference type="GO" id="GO:0005829">
    <property type="term" value="C:cytosol"/>
    <property type="evidence" value="ECO:0007669"/>
    <property type="project" value="TreeGrafter"/>
</dbReference>
<comment type="caution">
    <text evidence="13">The sequence shown here is derived from an EMBL/GenBank/DDBJ whole genome shotgun (WGS) entry which is preliminary data.</text>
</comment>
<evidence type="ECO:0000256" key="4">
    <source>
        <dbReference type="ARBA" id="ARBA00023004"/>
    </source>
</evidence>
<dbReference type="InterPro" id="IPR037237">
    <property type="entry name" value="IlvD/EDD_N"/>
</dbReference>
<dbReference type="GO" id="GO:0051539">
    <property type="term" value="F:4 iron, 4 sulfur cluster binding"/>
    <property type="evidence" value="ECO:0007669"/>
    <property type="project" value="UniProtKB-UniRule"/>
</dbReference>
<evidence type="ECO:0000256" key="7">
    <source>
        <dbReference type="ARBA" id="ARBA00023239"/>
    </source>
</evidence>
<gene>
    <name evidence="9" type="primary">edd</name>
    <name evidence="13" type="ORF">EQG66_11355</name>
</gene>
<dbReference type="HAMAP" id="MF_02094">
    <property type="entry name" value="Edd"/>
    <property type="match status" value="1"/>
</dbReference>
<comment type="similarity">
    <text evidence="1 9">Belongs to the IlvD/Edd family.</text>
</comment>
<dbReference type="GO" id="GO:0019521">
    <property type="term" value="P:D-gluconate metabolic process"/>
    <property type="evidence" value="ECO:0007669"/>
    <property type="project" value="UniProtKB-KW"/>
</dbReference>
<evidence type="ECO:0000256" key="5">
    <source>
        <dbReference type="ARBA" id="ARBA00023014"/>
    </source>
</evidence>
<keyword evidence="4 9" id="KW-0408">Iron</keyword>
<evidence type="ECO:0000256" key="1">
    <source>
        <dbReference type="ARBA" id="ARBA00006486"/>
    </source>
</evidence>
<keyword evidence="2 9" id="KW-0004">4Fe-4S</keyword>
<evidence type="ECO:0000259" key="11">
    <source>
        <dbReference type="Pfam" id="PF00920"/>
    </source>
</evidence>
<dbReference type="EMBL" id="SBKP01000011">
    <property type="protein sequence ID" value="RXR27680.1"/>
    <property type="molecule type" value="Genomic_DNA"/>
</dbReference>
<keyword evidence="7 9" id="KW-0456">Lyase</keyword>
<keyword evidence="3 9" id="KW-0479">Metal-binding</keyword>
<sequence>MMTLNSVVAAVTEAIIERSRPGRARYLDMIDRAWEQGGDRSRLSCGNLAHGFAAAEEDKPAIRSARAMNIGIVTAYNDMLSAHQPYGRYPDQIKLFARERGATAQVAGGVPAMCDGVTQGQAGMQLSLFSRDVIAMSTAVALSHCMFEGAALLGICDKIVPGLLIGALRFGHLPTLLIPAGPMGSGLANKEKARVRQLFAEGKVGRAELLEAEAQSYHGVGTCTFYGTANSNQMMMEMMGLHMPGSSFVPPNTRLRQELNRAAIHRLTEIGQEGDDYRPLGRCVDEKAIVNAVVGLLATGGSTNHMLHIPAIARAAGIIINWEDIDRLSSVVPLIARIYPNGAGDVNHFAAAGGMPFVIRELIHAGLAHDDILTVYGAGLSDGAVQPTLEGDQLSCSPAEAHSKNAEILRKVADPFSADGGMRLVQGNLGRATFKTSAVEPERWTIEAPCRVFDDQDAVVAAFKAGELDRDVVVVVRWQGPAANGMPELHKLTPPLGVLQDKGFRVALVTDGRMSGASGKVPAAIHVTPEAARGGPLAKLRDGDVIRLCATNGALDVLIDPAELAARPNGIKPSEASGVGRELFALMRHHADCAEKGGSAMLAEAGL</sequence>
<dbReference type="PANTHER" id="PTHR43661">
    <property type="entry name" value="D-XYLONATE DEHYDRATASE"/>
    <property type="match status" value="1"/>
</dbReference>
<dbReference type="GO" id="GO:0009255">
    <property type="term" value="P:Entner-Doudoroff pathway through 6-phosphogluconate"/>
    <property type="evidence" value="ECO:0007669"/>
    <property type="project" value="UniProtKB-UniRule"/>
</dbReference>
<evidence type="ECO:0000256" key="8">
    <source>
        <dbReference type="ARBA" id="ARBA00023277"/>
    </source>
</evidence>
<comment type="pathway">
    <text evidence="9">Carbohydrate metabolism; Entner-Doudoroff pathway.</text>
</comment>
<dbReference type="InterPro" id="IPR004786">
    <property type="entry name" value="6-phosphgluc_deHydtase"/>
</dbReference>
<dbReference type="GO" id="GO:0004456">
    <property type="term" value="F:phosphogluconate dehydratase activity"/>
    <property type="evidence" value="ECO:0007669"/>
    <property type="project" value="UniProtKB-UniRule"/>
</dbReference>
<keyword evidence="14" id="KW-1185">Reference proteome</keyword>
<dbReference type="InterPro" id="IPR056740">
    <property type="entry name" value="ILV_EDD_C"/>
</dbReference>
<feature type="domain" description="Dihydroxy-acid/6-phosphogluconate dehydratase C-terminal" evidence="12">
    <location>
        <begin position="407"/>
        <end position="597"/>
    </location>
</feature>
<evidence type="ECO:0000259" key="12">
    <source>
        <dbReference type="Pfam" id="PF24877"/>
    </source>
</evidence>
<evidence type="ECO:0000256" key="3">
    <source>
        <dbReference type="ARBA" id="ARBA00022723"/>
    </source>
</evidence>
<evidence type="ECO:0000256" key="2">
    <source>
        <dbReference type="ARBA" id="ARBA00022485"/>
    </source>
</evidence>
<accession>A0A4Q1KEP6</accession>
<comment type="function">
    <text evidence="9">Catalyzes the dehydration of 6-phospho-D-gluconate to 2-dehydro-3-deoxy-6-phospho-D-gluconate.</text>
</comment>
<feature type="binding site" evidence="9">
    <location>
        <position position="223"/>
    </location>
    <ligand>
        <name>[4Fe-4S] cluster</name>
        <dbReference type="ChEBI" id="CHEBI:49883"/>
    </ligand>
</feature>
<reference evidence="14" key="1">
    <citation type="submission" date="2019-01" db="EMBL/GenBank/DDBJ databases">
        <title>Cytophagaceae bacterium strain CAR-16.</title>
        <authorList>
            <person name="Chen W.-M."/>
        </authorList>
    </citation>
    <scope>NUCLEOTIDE SEQUENCE [LARGE SCALE GENOMIC DNA]</scope>
    <source>
        <strain evidence="14">CHR27</strain>
    </source>
</reference>
<organism evidence="13 14">
    <name type="scientific">Sphingobium fluviale</name>
    <dbReference type="NCBI Taxonomy" id="2506423"/>
    <lineage>
        <taxon>Bacteria</taxon>
        <taxon>Pseudomonadati</taxon>
        <taxon>Pseudomonadota</taxon>
        <taxon>Alphaproteobacteria</taxon>
        <taxon>Sphingomonadales</taxon>
        <taxon>Sphingomonadaceae</taxon>
        <taxon>Sphingobium</taxon>
    </lineage>
</organism>
<dbReference type="UniPathway" id="UPA00226"/>
<dbReference type="PROSITE" id="PS00886">
    <property type="entry name" value="ILVD_EDD_1"/>
    <property type="match status" value="1"/>
</dbReference>
<proteinExistence type="inferred from homology"/>
<dbReference type="SUPFAM" id="SSF52016">
    <property type="entry name" value="LeuD/IlvD-like"/>
    <property type="match status" value="1"/>
</dbReference>
<keyword evidence="5 9" id="KW-0411">Iron-sulfur</keyword>
<dbReference type="EC" id="4.2.1.12" evidence="9 10"/>
<comment type="cofactor">
    <cofactor evidence="9">
        <name>[4Fe-4S] cluster</name>
        <dbReference type="ChEBI" id="CHEBI:49883"/>
    </cofactor>
    <text evidence="9">Binds 1 [4Fe-4S] cluster.</text>
</comment>
<comment type="catalytic activity">
    <reaction evidence="9">
        <text>6-phospho-D-gluconate = 2-dehydro-3-deoxy-6-phospho-D-gluconate + H2O</text>
        <dbReference type="Rhea" id="RHEA:17277"/>
        <dbReference type="ChEBI" id="CHEBI:15377"/>
        <dbReference type="ChEBI" id="CHEBI:57569"/>
        <dbReference type="ChEBI" id="CHEBI:58759"/>
        <dbReference type="EC" id="4.2.1.12"/>
    </reaction>
</comment>
<evidence type="ECO:0000313" key="13">
    <source>
        <dbReference type="EMBL" id="RXR27680.1"/>
    </source>
</evidence>